<protein>
    <submittedName>
        <fullName evidence="2">Uncharacterized protein</fullName>
    </submittedName>
</protein>
<comment type="caution">
    <text evidence="2">The sequence shown here is derived from an EMBL/GenBank/DDBJ whole genome shotgun (WGS) entry which is preliminary data.</text>
</comment>
<reference evidence="2" key="2">
    <citation type="submission" date="2021-01" db="EMBL/GenBank/DDBJ databases">
        <authorList>
            <person name="Schikora-Tamarit M.A."/>
        </authorList>
    </citation>
    <scope>NUCLEOTIDE SEQUENCE</scope>
    <source>
        <strain evidence="2">CBS6075</strain>
    </source>
</reference>
<keyword evidence="3" id="KW-1185">Reference proteome</keyword>
<accession>A0A9P8P1U8</accession>
<gene>
    <name evidence="2" type="ORF">OGAPHI_005152</name>
</gene>
<evidence type="ECO:0000313" key="2">
    <source>
        <dbReference type="EMBL" id="KAH3663750.1"/>
    </source>
</evidence>
<name>A0A9P8P1U8_9ASCO</name>
<feature type="region of interest" description="Disordered" evidence="1">
    <location>
        <begin position="277"/>
        <end position="306"/>
    </location>
</feature>
<dbReference type="AlphaFoldDB" id="A0A9P8P1U8"/>
<evidence type="ECO:0000313" key="3">
    <source>
        <dbReference type="Proteomes" id="UP000769157"/>
    </source>
</evidence>
<organism evidence="2 3">
    <name type="scientific">Ogataea philodendri</name>
    <dbReference type="NCBI Taxonomy" id="1378263"/>
    <lineage>
        <taxon>Eukaryota</taxon>
        <taxon>Fungi</taxon>
        <taxon>Dikarya</taxon>
        <taxon>Ascomycota</taxon>
        <taxon>Saccharomycotina</taxon>
        <taxon>Pichiomycetes</taxon>
        <taxon>Pichiales</taxon>
        <taxon>Pichiaceae</taxon>
        <taxon>Ogataea</taxon>
    </lineage>
</organism>
<dbReference type="EMBL" id="JAEUBE010000366">
    <property type="protein sequence ID" value="KAH3663750.1"/>
    <property type="molecule type" value="Genomic_DNA"/>
</dbReference>
<dbReference type="RefSeq" id="XP_046060086.1">
    <property type="nucleotide sequence ID" value="XM_046206307.1"/>
</dbReference>
<proteinExistence type="predicted"/>
<feature type="region of interest" description="Disordered" evidence="1">
    <location>
        <begin position="1"/>
        <end position="85"/>
    </location>
</feature>
<evidence type="ECO:0000256" key="1">
    <source>
        <dbReference type="SAM" id="MobiDB-lite"/>
    </source>
</evidence>
<feature type="region of interest" description="Disordered" evidence="1">
    <location>
        <begin position="231"/>
        <end position="256"/>
    </location>
</feature>
<dbReference type="GeneID" id="70237116"/>
<sequence length="364" mass="38862">MAAAPLEEEEEPAEVDSSEAVAEPEPEEEESAVLEWLTEDEDSVAAEQTNLSPWIPPFLDKDSNSSQSTLPVVSRSKPPLTVDRDGKVALSKSPFKITAPPMDLSSSKPSMPANLELLTTTKPPPREVKLEKSTEVNSSLFSMERSPPILVTPEKSRSSTLDSKIPIEELTVVMFGKLIDETELDLGVDGTQVLVVVDVEALNNQWVQTVQGLQLGVRNVDTLTVGNTVQTRGGQGWESDPVDGSNRVKRSKRKSVQDGELGELQLFGNGSKGVCGKGGQRGGVEDGQRTVDGLDVGDGGSSQVTGDENVTLDSRTGGKIIQVGLHGGSEGLGERTSRSDRNGGCRSECRVWGVSIAWKSRGLG</sequence>
<dbReference type="Proteomes" id="UP000769157">
    <property type="component" value="Unassembled WGS sequence"/>
</dbReference>
<reference evidence="2" key="1">
    <citation type="journal article" date="2021" name="Open Biol.">
        <title>Shared evolutionary footprints suggest mitochondrial oxidative damage underlies multiple complex I losses in fungi.</title>
        <authorList>
            <person name="Schikora-Tamarit M.A."/>
            <person name="Marcet-Houben M."/>
            <person name="Nosek J."/>
            <person name="Gabaldon T."/>
        </authorList>
    </citation>
    <scope>NUCLEOTIDE SEQUENCE</scope>
    <source>
        <strain evidence="2">CBS6075</strain>
    </source>
</reference>
<feature type="compositionally biased region" description="Acidic residues" evidence="1">
    <location>
        <begin position="1"/>
        <end position="44"/>
    </location>
</feature>